<name>A0A5K3G591_MESCO</name>
<dbReference type="WBParaSite" id="MCU_014560-RA">
    <property type="protein sequence ID" value="MCU_014560-RA"/>
    <property type="gene ID" value="MCU_014560"/>
</dbReference>
<proteinExistence type="predicted"/>
<evidence type="ECO:0000313" key="1">
    <source>
        <dbReference type="WBParaSite" id="MCU_014560-RA"/>
    </source>
</evidence>
<dbReference type="AlphaFoldDB" id="A0A5K3G591"/>
<accession>A0A5K3G591</accession>
<reference evidence="1" key="1">
    <citation type="submission" date="2019-11" db="UniProtKB">
        <authorList>
            <consortium name="WormBaseParasite"/>
        </authorList>
    </citation>
    <scope>IDENTIFICATION</scope>
</reference>
<organism evidence="1">
    <name type="scientific">Mesocestoides corti</name>
    <name type="common">Flatworm</name>
    <dbReference type="NCBI Taxonomy" id="53468"/>
    <lineage>
        <taxon>Eukaryota</taxon>
        <taxon>Metazoa</taxon>
        <taxon>Spiralia</taxon>
        <taxon>Lophotrochozoa</taxon>
        <taxon>Platyhelminthes</taxon>
        <taxon>Cestoda</taxon>
        <taxon>Eucestoda</taxon>
        <taxon>Cyclophyllidea</taxon>
        <taxon>Mesocestoididae</taxon>
        <taxon>Mesocestoides</taxon>
    </lineage>
</organism>
<protein>
    <submittedName>
        <fullName evidence="1">Zf-CRD domain-containing protein</fullName>
    </submittedName>
</protein>
<sequence length="128" mass="13966">QPILRLSEFQWYGRKIGSQQEKDTNEVQHTISGVASVADSDGRCLTCGSGFCVTDTSHIGVNPLVEGEKHSIVATSCDRGCDFRLCGVTRALNDAYGTVRRSAHEFSVYIAAPQKGPTGEQDDRFKDI</sequence>